<feature type="active site" description="Proton acceptor" evidence="8">
    <location>
        <position position="62"/>
    </location>
</feature>
<evidence type="ECO:0000256" key="7">
    <source>
        <dbReference type="ARBA" id="ARBA00023295"/>
    </source>
</evidence>
<evidence type="ECO:0000256" key="10">
    <source>
        <dbReference type="SAM" id="SignalP"/>
    </source>
</evidence>
<comment type="similarity">
    <text evidence="2">Belongs to the glycosyl hydrolase 43 family.</text>
</comment>
<dbReference type="Pfam" id="PF04616">
    <property type="entry name" value="Glyco_hydro_43"/>
    <property type="match status" value="1"/>
</dbReference>
<evidence type="ECO:0000256" key="3">
    <source>
        <dbReference type="ARBA" id="ARBA00022651"/>
    </source>
</evidence>
<feature type="domain" description="CBM6" evidence="11">
    <location>
        <begin position="688"/>
        <end position="807"/>
    </location>
</feature>
<dbReference type="PROSITE" id="PS51175">
    <property type="entry name" value="CBM6"/>
    <property type="match status" value="3"/>
</dbReference>
<evidence type="ECO:0000313" key="12">
    <source>
        <dbReference type="EMBL" id="HJB56515.1"/>
    </source>
</evidence>
<reference evidence="12" key="2">
    <citation type="submission" date="2021-04" db="EMBL/GenBank/DDBJ databases">
        <authorList>
            <person name="Gilroy R."/>
        </authorList>
    </citation>
    <scope>NUCLEOTIDE SEQUENCE</scope>
    <source>
        <strain evidence="12">CHK189-11263</strain>
    </source>
</reference>
<dbReference type="InterPro" id="IPR036439">
    <property type="entry name" value="Dockerin_dom_sf"/>
</dbReference>
<evidence type="ECO:0000256" key="1">
    <source>
        <dbReference type="ARBA" id="ARBA00004196"/>
    </source>
</evidence>
<dbReference type="Gene3D" id="2.115.10.20">
    <property type="entry name" value="Glycosyl hydrolase domain, family 43"/>
    <property type="match status" value="1"/>
</dbReference>
<protein>
    <submittedName>
        <fullName evidence="12">Carbohydrate-binding protein</fullName>
    </submittedName>
</protein>
<dbReference type="PANTHER" id="PTHR43772:SF2">
    <property type="entry name" value="PUTATIVE (AFU_ORTHOLOGUE AFUA_2G04480)-RELATED"/>
    <property type="match status" value="1"/>
</dbReference>
<organism evidence="12 13">
    <name type="scientific">Candidatus Flavonifractor intestinipullorum</name>
    <dbReference type="NCBI Taxonomy" id="2838587"/>
    <lineage>
        <taxon>Bacteria</taxon>
        <taxon>Bacillati</taxon>
        <taxon>Bacillota</taxon>
        <taxon>Clostridia</taxon>
        <taxon>Eubacteriales</taxon>
        <taxon>Oscillospiraceae</taxon>
        <taxon>Flavonifractor</taxon>
    </lineage>
</organism>
<keyword evidence="4 10" id="KW-0732">Signal</keyword>
<dbReference type="SUPFAM" id="SSF63446">
    <property type="entry name" value="Type I dockerin domain"/>
    <property type="match status" value="1"/>
</dbReference>
<proteinExistence type="inferred from homology"/>
<dbReference type="CDD" id="cd04084">
    <property type="entry name" value="CBM6_xylanase-like"/>
    <property type="match status" value="3"/>
</dbReference>
<dbReference type="GO" id="GO:0004553">
    <property type="term" value="F:hydrolase activity, hydrolyzing O-glycosyl compounds"/>
    <property type="evidence" value="ECO:0007669"/>
    <property type="project" value="InterPro"/>
</dbReference>
<feature type="domain" description="CBM6" evidence="11">
    <location>
        <begin position="818"/>
        <end position="950"/>
    </location>
</feature>
<evidence type="ECO:0000256" key="8">
    <source>
        <dbReference type="PIRSR" id="PIRSR606710-1"/>
    </source>
</evidence>
<keyword evidence="3" id="KW-0858">Xylan degradation</keyword>
<evidence type="ECO:0000256" key="6">
    <source>
        <dbReference type="ARBA" id="ARBA00023277"/>
    </source>
</evidence>
<keyword evidence="5" id="KW-0378">Hydrolase</keyword>
<dbReference type="InterPro" id="IPR008979">
    <property type="entry name" value="Galactose-bd-like_sf"/>
</dbReference>
<dbReference type="InterPro" id="IPR042229">
    <property type="entry name" value="Listeria/Bacterioides_rpt_sf"/>
</dbReference>
<evidence type="ECO:0000259" key="11">
    <source>
        <dbReference type="PROSITE" id="PS51175"/>
    </source>
</evidence>
<dbReference type="Gene3D" id="1.10.1330.10">
    <property type="entry name" value="Dockerin domain"/>
    <property type="match status" value="1"/>
</dbReference>
<dbReference type="InterPro" id="IPR006710">
    <property type="entry name" value="Glyco_hydro_43"/>
</dbReference>
<dbReference type="InterPro" id="IPR013378">
    <property type="entry name" value="InlB-like_B-rpt"/>
</dbReference>
<dbReference type="InterPro" id="IPR052176">
    <property type="entry name" value="Glycosyl_Hydrlase_43_Enz"/>
</dbReference>
<dbReference type="SUPFAM" id="SSF75005">
    <property type="entry name" value="Arabinanase/levansucrase/invertase"/>
    <property type="match status" value="1"/>
</dbReference>
<evidence type="ECO:0000256" key="4">
    <source>
        <dbReference type="ARBA" id="ARBA00022729"/>
    </source>
</evidence>
<dbReference type="CDD" id="cd14256">
    <property type="entry name" value="Dockerin_I"/>
    <property type="match status" value="1"/>
</dbReference>
<dbReference type="InterPro" id="IPR005084">
    <property type="entry name" value="CBM6"/>
</dbReference>
<dbReference type="GO" id="GO:0030313">
    <property type="term" value="C:cell envelope"/>
    <property type="evidence" value="ECO:0007669"/>
    <property type="project" value="UniProtKB-SubCell"/>
</dbReference>
<dbReference type="Gene3D" id="2.60.120.260">
    <property type="entry name" value="Galactose-binding domain-like"/>
    <property type="match status" value="3"/>
</dbReference>
<dbReference type="NCBIfam" id="TIGR02543">
    <property type="entry name" value="List_Bact_rpt"/>
    <property type="match status" value="1"/>
</dbReference>
<gene>
    <name evidence="12" type="ORF">H9714_03090</name>
</gene>
<dbReference type="SMART" id="SM00606">
    <property type="entry name" value="CBD_IV"/>
    <property type="match status" value="3"/>
</dbReference>
<feature type="chain" id="PRO_5039344483" evidence="10">
    <location>
        <begin position="31"/>
        <end position="1243"/>
    </location>
</feature>
<dbReference type="Pfam" id="PF03422">
    <property type="entry name" value="CBM_6"/>
    <property type="match status" value="3"/>
</dbReference>
<dbReference type="SUPFAM" id="SSF49785">
    <property type="entry name" value="Galactose-binding domain-like"/>
    <property type="match status" value="3"/>
</dbReference>
<name>A0A9D2M971_9FIRM</name>
<dbReference type="Proteomes" id="UP000824208">
    <property type="component" value="Unassembled WGS sequence"/>
</dbReference>
<feature type="active site" description="Proton donor" evidence="8">
    <location>
        <position position="247"/>
    </location>
</feature>
<evidence type="ECO:0000256" key="2">
    <source>
        <dbReference type="ARBA" id="ARBA00009865"/>
    </source>
</evidence>
<dbReference type="Gene3D" id="2.60.40.4270">
    <property type="entry name" value="Listeria-Bacteroides repeat domain"/>
    <property type="match status" value="1"/>
</dbReference>
<keyword evidence="7" id="KW-0326">Glycosidase</keyword>
<dbReference type="AlphaFoldDB" id="A0A9D2M971"/>
<comment type="subcellular location">
    <subcellularLocation>
        <location evidence="1">Cell envelope</location>
    </subcellularLocation>
</comment>
<keyword evidence="3" id="KW-0624">Polysaccharide degradation</keyword>
<evidence type="ECO:0000256" key="5">
    <source>
        <dbReference type="ARBA" id="ARBA00022801"/>
    </source>
</evidence>
<accession>A0A9D2M971</accession>
<keyword evidence="6" id="KW-0119">Carbohydrate metabolism</keyword>
<feature type="domain" description="CBM6" evidence="11">
    <location>
        <begin position="373"/>
        <end position="498"/>
    </location>
</feature>
<dbReference type="PANTHER" id="PTHR43772">
    <property type="entry name" value="ENDO-1,4-BETA-XYLANASE"/>
    <property type="match status" value="1"/>
</dbReference>
<evidence type="ECO:0000256" key="9">
    <source>
        <dbReference type="PIRSR" id="PIRSR606710-2"/>
    </source>
</evidence>
<dbReference type="GO" id="GO:0045493">
    <property type="term" value="P:xylan catabolic process"/>
    <property type="evidence" value="ECO:0007669"/>
    <property type="project" value="UniProtKB-KW"/>
</dbReference>
<evidence type="ECO:0000313" key="13">
    <source>
        <dbReference type="Proteomes" id="UP000824208"/>
    </source>
</evidence>
<reference evidence="12" key="1">
    <citation type="journal article" date="2021" name="PeerJ">
        <title>Extensive microbial diversity within the chicken gut microbiome revealed by metagenomics and culture.</title>
        <authorList>
            <person name="Gilroy R."/>
            <person name="Ravi A."/>
            <person name="Getino M."/>
            <person name="Pursley I."/>
            <person name="Horton D.L."/>
            <person name="Alikhan N.F."/>
            <person name="Baker D."/>
            <person name="Gharbi K."/>
            <person name="Hall N."/>
            <person name="Watson M."/>
            <person name="Adriaenssens E.M."/>
            <person name="Foster-Nyarko E."/>
            <person name="Jarju S."/>
            <person name="Secka A."/>
            <person name="Antonio M."/>
            <person name="Oren A."/>
            <person name="Chaudhuri R.R."/>
            <person name="La Ragione R."/>
            <person name="Hildebrand F."/>
            <person name="Pallen M.J."/>
        </authorList>
    </citation>
    <scope>NUCLEOTIDE SEQUENCE</scope>
    <source>
        <strain evidence="12">CHK189-11263</strain>
    </source>
</reference>
<dbReference type="EMBL" id="DWYC01000035">
    <property type="protein sequence ID" value="HJB56515.1"/>
    <property type="molecule type" value="Genomic_DNA"/>
</dbReference>
<comment type="caution">
    <text evidence="12">The sequence shown here is derived from an EMBL/GenBank/DDBJ whole genome shotgun (WGS) entry which is preliminary data.</text>
</comment>
<dbReference type="Pfam" id="PF09479">
    <property type="entry name" value="Flg_new"/>
    <property type="match status" value="1"/>
</dbReference>
<dbReference type="PROSITE" id="PS00018">
    <property type="entry name" value="EF_HAND_1"/>
    <property type="match status" value="1"/>
</dbReference>
<feature type="site" description="Important for catalytic activity, responsible for pKa modulation of the active site Glu and correct orientation of both the proton donor and substrate" evidence="9">
    <location>
        <position position="167"/>
    </location>
</feature>
<sequence length="1243" mass="135400">MQKRKTFPKWMSCAVAASMTLGMCMTSASALNPFVQSWYTADPAPVVFSNDPDTLYVYTSHDEDESGNGIGGYTMKDYKCFSTKDMVNWTYHGTPAGHMSFSDWAQVDGSAWAQQVVERNGKYYMYAPVFSDPWAWCIGVGVSDTPYGPFEDALGEPLYKAGWAGIDPTVFIDDDGQAYMYWGNPTLFCAKLGEDMISIVPFTEEEVDPDWATLRDDGTLEMRMTVEAFGDGGDKTGDGVTDAAYQEGPWFFKRGETYYMVYPSIVAGGGESMAYSTSPGPIGPWTYRGVILDTTRGPDQGEVGFNSYTIHGGTVDFKGHSYLFYHNGMLPGGGTYHRSVAVEEFVWGEDGSIPYIPRTSEGVDPVDTLDPYARQEAETIAWSEGIRPIEREDGAISVQQISNGDSIRVMNVDFGDTGAATFTARVLASAAGSAIDVYLDGKDGSPITTLNVPDTNGVWQEITSGIMADCAGVHDVYFVFRGAADEQELFEFDQWQFGQKSDAETVEAINVTTDKYILDVREGFSKAQLTVTAVYGDGHSEDVTAAAEYTGDDYVTVSGGEVTGVAFGDAVVTVSFGGQKTTVALQVKDLTDAMKVASLAVEPASLDVFANTQTPVVVTATYQDGHTEDVSAKATYVSSAPDIAECAAGVVNAKSFGNAEITISYQGEMGEARQVVLAVSVGYRNPFDIVEAESFSEKYGNVYVEDGDHLGWIEEGNWVKYSGVDFGEGGTEQFQVRVAMQYGTPSIEMRLDDVESAPVATLRPAAATGAWDAYEVMGTPLTGVTGVHDVYLYFPNRDINVDWWRVTPAGGSVVDPYERIEAETFDDFHGESLVVEDKNGYQNVGYISDGDWIKFSGVDFGEGADKVMMSLGYAWYGNNRSMQLRLDDPENPAAARVTATSNLGDNGGTGDFENYLTFEWDIDPEVFQGKHDLYIYFENGNINIDWLQFVPKAAEVEQFEVSFDSNGGSAVESQMVESGALAERPEDPERTGYTFAGWYEDAALETVYNFDKPVTQAITLYAKWIENTASSLQVSLSGADTVKQDQRVPYTFSFSGEKENLGNVTVVFNVKGDQEGLFTGGAFEAAEGFSKYVMDEEEQADGSRRVKVVLAYGMDELTALEEAALTGELTDMFTYVIRSSAEQEGEIEVTVEQAIFTYAGDNDLYYADVTGATASTSVSAKDPYDIDGDGDFDQADITAAQGYYRAAEGDANWDEARKADVNADGKVDINDLVELATAWLDTL</sequence>
<dbReference type="InterPro" id="IPR006584">
    <property type="entry name" value="Cellulose-bd_IV"/>
</dbReference>
<dbReference type="InterPro" id="IPR018247">
    <property type="entry name" value="EF_Hand_1_Ca_BS"/>
</dbReference>
<dbReference type="Gene3D" id="2.60.40.1080">
    <property type="match status" value="2"/>
</dbReference>
<dbReference type="InterPro" id="IPR023296">
    <property type="entry name" value="Glyco_hydro_beta-prop_sf"/>
</dbReference>
<feature type="signal peptide" evidence="10">
    <location>
        <begin position="1"/>
        <end position="30"/>
    </location>
</feature>
<dbReference type="GO" id="GO:0030246">
    <property type="term" value="F:carbohydrate binding"/>
    <property type="evidence" value="ECO:0007669"/>
    <property type="project" value="InterPro"/>
</dbReference>